<keyword evidence="1" id="KW-0812">Transmembrane</keyword>
<keyword evidence="1" id="KW-1133">Transmembrane helix</keyword>
<protein>
    <recommendedName>
        <fullName evidence="4">Fam-l protein</fullName>
    </recommendedName>
</protein>
<feature type="transmembrane region" description="Helical" evidence="1">
    <location>
        <begin position="20"/>
        <end position="37"/>
    </location>
</feature>
<dbReference type="InterPro" id="IPR022139">
    <property type="entry name" value="Fam-L/Fam-M-like_plasmodium"/>
</dbReference>
<dbReference type="EMBL" id="KQ235598">
    <property type="protein sequence ID" value="KMZ96481.1"/>
    <property type="molecule type" value="Genomic_DNA"/>
</dbReference>
<evidence type="ECO:0008006" key="4">
    <source>
        <dbReference type="Google" id="ProtNLM"/>
    </source>
</evidence>
<proteinExistence type="predicted"/>
<feature type="transmembrane region" description="Helical" evidence="1">
    <location>
        <begin position="232"/>
        <end position="251"/>
    </location>
</feature>
<name>A0A0J9TMW7_PLAVI</name>
<dbReference type="Pfam" id="PF12420">
    <property type="entry name" value="DUF3671"/>
    <property type="match status" value="1"/>
</dbReference>
<gene>
    <name evidence="2" type="ORF">PVNG_05834</name>
</gene>
<reference evidence="2 3" key="1">
    <citation type="submission" date="2011-09" db="EMBL/GenBank/DDBJ databases">
        <title>The Genome Sequence of Plasmodium vivax North Korean.</title>
        <authorList>
            <consortium name="The Broad Institute Genome Sequencing Platform"/>
            <consortium name="The Broad Institute Genome Sequencing Center for Infectious Disease"/>
            <person name="Neafsey D."/>
            <person name="Carlton J."/>
            <person name="Barnwell J."/>
            <person name="Collins W."/>
            <person name="Escalante A."/>
            <person name="Mullikin J."/>
            <person name="Saul A."/>
            <person name="Guigo R."/>
            <person name="Camara F."/>
            <person name="Young S.K."/>
            <person name="Zeng Q."/>
            <person name="Gargeya S."/>
            <person name="Fitzgerald M."/>
            <person name="Haas B."/>
            <person name="Abouelleil A."/>
            <person name="Alvarado L."/>
            <person name="Arachchi H.M."/>
            <person name="Berlin A."/>
            <person name="Brown A."/>
            <person name="Chapman S.B."/>
            <person name="Chen Z."/>
            <person name="Dunbar C."/>
            <person name="Freedman E."/>
            <person name="Gearin G."/>
            <person name="Gellesch M."/>
            <person name="Goldberg J."/>
            <person name="Griggs A."/>
            <person name="Gujja S."/>
            <person name="Heiman D."/>
            <person name="Howarth C."/>
            <person name="Larson L."/>
            <person name="Lui A."/>
            <person name="MacDonald P.J.P."/>
            <person name="Montmayeur A."/>
            <person name="Murphy C."/>
            <person name="Neiman D."/>
            <person name="Pearson M."/>
            <person name="Priest M."/>
            <person name="Roberts A."/>
            <person name="Saif S."/>
            <person name="Shea T."/>
            <person name="Shenoy N."/>
            <person name="Sisk P."/>
            <person name="Stolte C."/>
            <person name="Sykes S."/>
            <person name="Wortman J."/>
            <person name="Nusbaum C."/>
            <person name="Birren B."/>
        </authorList>
    </citation>
    <scope>NUCLEOTIDE SEQUENCE [LARGE SCALE GENOMIC DNA]</scope>
    <source>
        <strain evidence="2 3">North Korean</strain>
    </source>
</reference>
<evidence type="ECO:0000313" key="3">
    <source>
        <dbReference type="Proteomes" id="UP000053239"/>
    </source>
</evidence>
<keyword evidence="1" id="KW-0472">Membrane</keyword>
<dbReference type="AlphaFoldDB" id="A0A0J9TMW7"/>
<accession>A0A0J9TMW7</accession>
<evidence type="ECO:0000313" key="2">
    <source>
        <dbReference type="EMBL" id="KMZ96481.1"/>
    </source>
</evidence>
<dbReference type="Proteomes" id="UP000053239">
    <property type="component" value="Unassembled WGS sequence"/>
</dbReference>
<sequence>MSNFSKKVIFLKNIKIMNKFNIIFLFNIVSLIFSTWINHRSNDVGIHNIYLNMKYNKGNTGNVGNNRLLTNDVPQSEIGQSESKHNLTVLEEKNTLKDITDSSEIHEKLNNDISNNICAYIKKLEHGYTDKKGLKRLDCHYEKKLFNEMYKLDKIAGHMKSKNSYFKKVIWKRYGLRFVIFSLVILFGVTASIMCYMNDKVWQDGSNYCKTSDNTFCKNCTFIENALNPLNTVIHVLFFIILLSSIIYVLSKIKKYKRLKKNI</sequence>
<organism evidence="2 3">
    <name type="scientific">Plasmodium vivax North Korean</name>
    <dbReference type="NCBI Taxonomy" id="1035514"/>
    <lineage>
        <taxon>Eukaryota</taxon>
        <taxon>Sar</taxon>
        <taxon>Alveolata</taxon>
        <taxon>Apicomplexa</taxon>
        <taxon>Aconoidasida</taxon>
        <taxon>Haemosporida</taxon>
        <taxon>Plasmodiidae</taxon>
        <taxon>Plasmodium</taxon>
        <taxon>Plasmodium (Plasmodium)</taxon>
    </lineage>
</organism>
<feature type="transmembrane region" description="Helical" evidence="1">
    <location>
        <begin position="174"/>
        <end position="194"/>
    </location>
</feature>
<evidence type="ECO:0000256" key="1">
    <source>
        <dbReference type="SAM" id="Phobius"/>
    </source>
</evidence>